<feature type="transmembrane region" description="Helical" evidence="3">
    <location>
        <begin position="102"/>
        <end position="124"/>
    </location>
</feature>
<comment type="caution">
    <text evidence="5">The sequence shown here is derived from an EMBL/GenBank/DDBJ whole genome shotgun (WGS) entry which is preliminary data.</text>
</comment>
<organism evidence="5 6">
    <name type="scientific">Alligator mississippiensis</name>
    <name type="common">American alligator</name>
    <dbReference type="NCBI Taxonomy" id="8496"/>
    <lineage>
        <taxon>Eukaryota</taxon>
        <taxon>Metazoa</taxon>
        <taxon>Chordata</taxon>
        <taxon>Craniata</taxon>
        <taxon>Vertebrata</taxon>
        <taxon>Euteleostomi</taxon>
        <taxon>Archelosauria</taxon>
        <taxon>Archosauria</taxon>
        <taxon>Crocodylia</taxon>
        <taxon>Alligatoridae</taxon>
        <taxon>Alligatorinae</taxon>
        <taxon>Alligator</taxon>
    </lineage>
</organism>
<dbReference type="GO" id="GO:0030246">
    <property type="term" value="F:carbohydrate binding"/>
    <property type="evidence" value="ECO:0007669"/>
    <property type="project" value="UniProtKB-KW"/>
</dbReference>
<dbReference type="InterPro" id="IPR001304">
    <property type="entry name" value="C-type_lectin-like"/>
</dbReference>
<evidence type="ECO:0000256" key="1">
    <source>
        <dbReference type="ARBA" id="ARBA00004401"/>
    </source>
</evidence>
<dbReference type="EMBL" id="AKHW03006526">
    <property type="protein sequence ID" value="KYO19896.1"/>
    <property type="molecule type" value="Genomic_DNA"/>
</dbReference>
<dbReference type="AlphaFoldDB" id="A0A151M5U9"/>
<name>A0A151M5U9_ALLMI</name>
<evidence type="ECO:0000259" key="4">
    <source>
        <dbReference type="PROSITE" id="PS50041"/>
    </source>
</evidence>
<evidence type="ECO:0000256" key="2">
    <source>
        <dbReference type="ARBA" id="ARBA00022734"/>
    </source>
</evidence>
<comment type="subcellular location">
    <subcellularLocation>
        <location evidence="1">Cell membrane</location>
        <topology evidence="1">Single-pass type II membrane protein</topology>
    </subcellularLocation>
</comment>
<dbReference type="InterPro" id="IPR016187">
    <property type="entry name" value="CTDL_fold"/>
</dbReference>
<dbReference type="CDD" id="cd03593">
    <property type="entry name" value="CLECT_NK_receptors_like"/>
    <property type="match status" value="1"/>
</dbReference>
<evidence type="ECO:0000313" key="5">
    <source>
        <dbReference type="EMBL" id="KYO19896.1"/>
    </source>
</evidence>
<dbReference type="SMART" id="SM00034">
    <property type="entry name" value="CLECT"/>
    <property type="match status" value="1"/>
</dbReference>
<accession>A0A151M5U9</accession>
<dbReference type="InterPro" id="IPR033992">
    <property type="entry name" value="NKR-like_CTLD"/>
</dbReference>
<dbReference type="Pfam" id="PF00059">
    <property type="entry name" value="Lectin_C"/>
    <property type="match status" value="1"/>
</dbReference>
<feature type="domain" description="C-type lectin" evidence="4">
    <location>
        <begin position="148"/>
        <end position="251"/>
    </location>
</feature>
<dbReference type="InterPro" id="IPR050828">
    <property type="entry name" value="C-type_lectin/matrix_domain"/>
</dbReference>
<dbReference type="Proteomes" id="UP000050525">
    <property type="component" value="Unassembled WGS sequence"/>
</dbReference>
<dbReference type="GO" id="GO:0005886">
    <property type="term" value="C:plasma membrane"/>
    <property type="evidence" value="ECO:0007669"/>
    <property type="project" value="UniProtKB-SubCell"/>
</dbReference>
<dbReference type="InterPro" id="IPR016186">
    <property type="entry name" value="C-type_lectin-like/link_sf"/>
</dbReference>
<dbReference type="Gene3D" id="3.10.100.10">
    <property type="entry name" value="Mannose-Binding Protein A, subunit A"/>
    <property type="match status" value="1"/>
</dbReference>
<dbReference type="PROSITE" id="PS50041">
    <property type="entry name" value="C_TYPE_LECTIN_2"/>
    <property type="match status" value="1"/>
</dbReference>
<reference evidence="5 6" key="1">
    <citation type="journal article" date="2012" name="Genome Biol.">
        <title>Sequencing three crocodilian genomes to illuminate the evolution of archosaurs and amniotes.</title>
        <authorList>
            <person name="St John J.A."/>
            <person name="Braun E.L."/>
            <person name="Isberg S.R."/>
            <person name="Miles L.G."/>
            <person name="Chong A.Y."/>
            <person name="Gongora J."/>
            <person name="Dalzell P."/>
            <person name="Moran C."/>
            <person name="Bed'hom B."/>
            <person name="Abzhanov A."/>
            <person name="Burgess S.C."/>
            <person name="Cooksey A.M."/>
            <person name="Castoe T.A."/>
            <person name="Crawford N.G."/>
            <person name="Densmore L.D."/>
            <person name="Drew J.C."/>
            <person name="Edwards S.V."/>
            <person name="Faircloth B.C."/>
            <person name="Fujita M.K."/>
            <person name="Greenwold M.J."/>
            <person name="Hoffmann F.G."/>
            <person name="Howard J.M."/>
            <person name="Iguchi T."/>
            <person name="Janes D.E."/>
            <person name="Khan S.Y."/>
            <person name="Kohno S."/>
            <person name="de Koning A.J."/>
            <person name="Lance S.L."/>
            <person name="McCarthy F.M."/>
            <person name="McCormack J.E."/>
            <person name="Merchant M.E."/>
            <person name="Peterson D.G."/>
            <person name="Pollock D.D."/>
            <person name="Pourmand N."/>
            <person name="Raney B.J."/>
            <person name="Roessler K.A."/>
            <person name="Sanford J.R."/>
            <person name="Sawyer R.H."/>
            <person name="Schmidt C.J."/>
            <person name="Triplett E.W."/>
            <person name="Tuberville T.D."/>
            <person name="Venegas-Anaya M."/>
            <person name="Howard J.T."/>
            <person name="Jarvis E.D."/>
            <person name="Guillette L.J.Jr."/>
            <person name="Glenn T.C."/>
            <person name="Green R.E."/>
            <person name="Ray D.A."/>
        </authorList>
    </citation>
    <scope>NUCLEOTIDE SEQUENCE [LARGE SCALE GENOMIC DNA]</scope>
    <source>
        <strain evidence="5">KSC_2009_1</strain>
    </source>
</reference>
<keyword evidence="3" id="KW-0812">Transmembrane</keyword>
<dbReference type="PANTHER" id="PTHR45710:SF35">
    <property type="entry name" value="C-TYPE LECTIN DOMAIN FAMILY 2 MEMBER D"/>
    <property type="match status" value="1"/>
</dbReference>
<evidence type="ECO:0000256" key="3">
    <source>
        <dbReference type="SAM" id="Phobius"/>
    </source>
</evidence>
<keyword evidence="2" id="KW-0430">Lectin</keyword>
<gene>
    <name evidence="5" type="ORF">Y1Q_0006854</name>
</gene>
<sequence>MDPTIDLEKGAPMFWYPFYPKDCVKSGPLGVEFPVCGSKAFSSTFFLEHRTLLVMEGEATRSGLCPLEAKHHKVPSLHHPGRQEQREEPGYKFRKTAARRTLIAAAAAGFTTGLVVAAVVLAAMNAKLCLDRADFPAAATCPDDWLGYQGKCYFFSKNETTWNNSQSLCASQGATLAGIDTEHEKSFLIHHKGTLYHWIGLWREPGQAWTWANGSMFDNKLEVRGGGNCAYLNDEGIGSSSCTTKKNWICARARV</sequence>
<dbReference type="STRING" id="8496.A0A151M5U9"/>
<keyword evidence="3" id="KW-0472">Membrane</keyword>
<keyword evidence="3" id="KW-1133">Transmembrane helix</keyword>
<dbReference type="eggNOG" id="KOG4297">
    <property type="taxonomic scope" value="Eukaryota"/>
</dbReference>
<proteinExistence type="predicted"/>
<evidence type="ECO:0000313" key="6">
    <source>
        <dbReference type="Proteomes" id="UP000050525"/>
    </source>
</evidence>
<dbReference type="PANTHER" id="PTHR45710">
    <property type="entry name" value="C-TYPE LECTIN DOMAIN-CONTAINING PROTEIN 180"/>
    <property type="match status" value="1"/>
</dbReference>
<protein>
    <submittedName>
        <fullName evidence="5">C-type lectin domain family 2 member B-like</fullName>
    </submittedName>
</protein>
<keyword evidence="6" id="KW-1185">Reference proteome</keyword>
<dbReference type="SUPFAM" id="SSF56436">
    <property type="entry name" value="C-type lectin-like"/>
    <property type="match status" value="1"/>
</dbReference>